<dbReference type="KEGG" id="tad:TRIADDRAFT_55312"/>
<feature type="compositionally biased region" description="Basic and acidic residues" evidence="1">
    <location>
        <begin position="303"/>
        <end position="312"/>
    </location>
</feature>
<dbReference type="CTD" id="6752588"/>
<feature type="region of interest" description="Disordered" evidence="1">
    <location>
        <begin position="535"/>
        <end position="559"/>
    </location>
</feature>
<feature type="region of interest" description="Disordered" evidence="1">
    <location>
        <begin position="1"/>
        <end position="271"/>
    </location>
</feature>
<feature type="compositionally biased region" description="Polar residues" evidence="1">
    <location>
        <begin position="546"/>
        <end position="559"/>
    </location>
</feature>
<dbReference type="HOGENOM" id="CLU_480069_0_0_1"/>
<feature type="compositionally biased region" description="Basic and acidic residues" evidence="1">
    <location>
        <begin position="117"/>
        <end position="132"/>
    </location>
</feature>
<feature type="compositionally biased region" description="Basic and acidic residues" evidence="1">
    <location>
        <begin position="463"/>
        <end position="475"/>
    </location>
</feature>
<feature type="compositionally biased region" description="Basic and acidic residues" evidence="1">
    <location>
        <begin position="169"/>
        <end position="205"/>
    </location>
</feature>
<dbReference type="Proteomes" id="UP000009022">
    <property type="component" value="Unassembled WGS sequence"/>
</dbReference>
<feature type="compositionally biased region" description="Basic and acidic residues" evidence="1">
    <location>
        <begin position="226"/>
        <end position="262"/>
    </location>
</feature>
<evidence type="ECO:0000256" key="1">
    <source>
        <dbReference type="SAM" id="MobiDB-lite"/>
    </source>
</evidence>
<dbReference type="RefSeq" id="XP_002111860.1">
    <property type="nucleotide sequence ID" value="XM_002111824.1"/>
</dbReference>
<proteinExistence type="predicted"/>
<sequence length="568" mass="63418">MADEDGLSNQGSSKKDQGALAIAKEGINEEMDIESSSSLPVKEHMNDNEIAKTDDNEDIHAETGYATPSDDLEKEINNTSPEVELENRNESEGNRISVHSSDNDTSPDLQRDSSTVDDQKESNSIEISDHNEIVNLTTRESQSSKEETQQEGDEVISESAEISFQQAVDLEKENNPKMDEIQQSQRNDESEMDLEKQGGSNKEETYQDGDGVISESAEVSFQQAVDLEKEKNLKMDEIQQSQRNDESEMDLEKQGGSNKEETYQEGDGVTFESVGITFQGTADLEKEYNHKVDEIQPLQHNEESQMDLEKQVSEIAQEAHGQSSSLEVQDKVEISNNELMEDTSDMDKLKNQSLADTLSQEGLLKSEELQFAKAIATDTSNDYSPQPVDSESNSKIIETELKDEATSDVNSKNRFKEINNHNASFKLEDSEAATVLAGNLLEGQYIQERSTLELEPEIKVVGHEQKSPLRSQNRDEGEEVTPLTGQNHHIKATNVSQNTIPDPLVTNAMYDNTNNDRNIREDNDIDTWDQKVNENIEPNHGERTPLLNNSEGNQKATDSSTCSCCIIL</sequence>
<evidence type="ECO:0000313" key="2">
    <source>
        <dbReference type="EMBL" id="EDV25827.1"/>
    </source>
</evidence>
<dbReference type="GeneID" id="6752588"/>
<accession>B3RUJ6</accession>
<dbReference type="AlphaFoldDB" id="B3RUJ6"/>
<feature type="compositionally biased region" description="Basic and acidic residues" evidence="1">
    <location>
        <begin position="41"/>
        <end position="61"/>
    </location>
</feature>
<feature type="compositionally biased region" description="Polar residues" evidence="1">
    <location>
        <begin position="97"/>
        <end position="108"/>
    </location>
</feature>
<keyword evidence="3" id="KW-1185">Reference proteome</keyword>
<feature type="region of interest" description="Disordered" evidence="1">
    <location>
        <begin position="303"/>
        <end position="330"/>
    </location>
</feature>
<gene>
    <name evidence="2" type="ORF">TRIADDRAFT_55312</name>
</gene>
<evidence type="ECO:0000313" key="3">
    <source>
        <dbReference type="Proteomes" id="UP000009022"/>
    </source>
</evidence>
<organism evidence="2 3">
    <name type="scientific">Trichoplax adhaerens</name>
    <name type="common">Trichoplax reptans</name>
    <dbReference type="NCBI Taxonomy" id="10228"/>
    <lineage>
        <taxon>Eukaryota</taxon>
        <taxon>Metazoa</taxon>
        <taxon>Placozoa</taxon>
        <taxon>Uniplacotomia</taxon>
        <taxon>Trichoplacea</taxon>
        <taxon>Trichoplacidae</taxon>
        <taxon>Trichoplax</taxon>
    </lineage>
</organism>
<feature type="region of interest" description="Disordered" evidence="1">
    <location>
        <begin position="463"/>
        <end position="483"/>
    </location>
</feature>
<protein>
    <submittedName>
        <fullName evidence="2">Uncharacterized protein</fullName>
    </submittedName>
</protein>
<dbReference type="InParanoid" id="B3RUJ6"/>
<name>B3RUJ6_TRIAD</name>
<reference evidence="2 3" key="1">
    <citation type="journal article" date="2008" name="Nature">
        <title>The Trichoplax genome and the nature of placozoans.</title>
        <authorList>
            <person name="Srivastava M."/>
            <person name="Begovic E."/>
            <person name="Chapman J."/>
            <person name="Putnam N.H."/>
            <person name="Hellsten U."/>
            <person name="Kawashima T."/>
            <person name="Kuo A."/>
            <person name="Mitros T."/>
            <person name="Salamov A."/>
            <person name="Carpenter M.L."/>
            <person name="Signorovitch A.Y."/>
            <person name="Moreno M.A."/>
            <person name="Kamm K."/>
            <person name="Grimwood J."/>
            <person name="Schmutz J."/>
            <person name="Shapiro H."/>
            <person name="Grigoriev I.V."/>
            <person name="Buss L.W."/>
            <person name="Schierwater B."/>
            <person name="Dellaporta S.L."/>
            <person name="Rokhsar D.S."/>
        </authorList>
    </citation>
    <scope>NUCLEOTIDE SEQUENCE [LARGE SCALE GENOMIC DNA]</scope>
    <source>
        <strain evidence="2 3">Grell-BS-1999</strain>
    </source>
</reference>
<dbReference type="EMBL" id="DS985244">
    <property type="protein sequence ID" value="EDV25827.1"/>
    <property type="molecule type" value="Genomic_DNA"/>
</dbReference>